<dbReference type="PANTHER" id="PTHR31672:SF2">
    <property type="entry name" value="F-BOX DOMAIN-CONTAINING PROTEIN"/>
    <property type="match status" value="1"/>
</dbReference>
<dbReference type="SMART" id="SM00256">
    <property type="entry name" value="FBOX"/>
    <property type="match status" value="1"/>
</dbReference>
<dbReference type="CDD" id="cd22157">
    <property type="entry name" value="F-box_AtFBW1-like"/>
    <property type="match status" value="1"/>
</dbReference>
<dbReference type="PROSITE" id="PS50181">
    <property type="entry name" value="FBOX"/>
    <property type="match status" value="1"/>
</dbReference>
<dbReference type="InterPro" id="IPR017451">
    <property type="entry name" value="F-box-assoc_interact_dom"/>
</dbReference>
<dbReference type="Gramene" id="TVU08214">
    <property type="protein sequence ID" value="TVU08214"/>
    <property type="gene ID" value="EJB05_41609"/>
</dbReference>
<sequence>MEAESTAGARKRQGTAPAPASSAPYIPDELIRDILVRLPSRSVLRFRAVCKAWLSITSCPEFALEHHRRQPALPLVSFLRDAGGREVGDLADCCVEAVDLRADEFRSVVRFTDARERCGKFRIRGSCDGLLLLTFGHRVYVCNPATHQWTRLPTPLPSSRFAAFYRHDPTGEYRALFYRRRWPGTDYYILVADKRKGRGIGLPSKKDVYKFEECPAGPPALCRGILHWQPVLRRHGHLILAFNTVTEVFHWLRPPQALVREHMSLLEVEDELAMFSCGNDVTVVELWLMQDYAKQAWVRKHRIELPAMQVSTFNFDEPWRVFFMSEEGVVLVDPHNKLVHYDLNGKLKESFRCDGRLLKITPYTLKESLIRYSFFEMQANGNGDGRSPPFFRGL</sequence>
<dbReference type="OrthoDB" id="637689at2759"/>
<protein>
    <recommendedName>
        <fullName evidence="2">F-box domain-containing protein</fullName>
    </recommendedName>
</protein>
<evidence type="ECO:0000256" key="1">
    <source>
        <dbReference type="SAM" id="MobiDB-lite"/>
    </source>
</evidence>
<dbReference type="Pfam" id="PF08268">
    <property type="entry name" value="FBA_3"/>
    <property type="match status" value="1"/>
</dbReference>
<evidence type="ECO:0000313" key="4">
    <source>
        <dbReference type="Proteomes" id="UP000324897"/>
    </source>
</evidence>
<dbReference type="InterPro" id="IPR001810">
    <property type="entry name" value="F-box_dom"/>
</dbReference>
<feature type="domain" description="F-box" evidence="2">
    <location>
        <begin position="20"/>
        <end position="56"/>
    </location>
</feature>
<dbReference type="SUPFAM" id="SSF81383">
    <property type="entry name" value="F-box domain"/>
    <property type="match status" value="1"/>
</dbReference>
<name>A0A5J9TA66_9POAL</name>
<dbReference type="NCBIfam" id="TIGR01640">
    <property type="entry name" value="F_box_assoc_1"/>
    <property type="match status" value="1"/>
</dbReference>
<dbReference type="InterPro" id="IPR013187">
    <property type="entry name" value="F-box-assoc_dom_typ3"/>
</dbReference>
<reference evidence="3 4" key="1">
    <citation type="journal article" date="2019" name="Sci. Rep.">
        <title>A high-quality genome of Eragrostis curvula grass provides insights into Poaceae evolution and supports new strategies to enhance forage quality.</title>
        <authorList>
            <person name="Carballo J."/>
            <person name="Santos B.A.C.M."/>
            <person name="Zappacosta D."/>
            <person name="Garbus I."/>
            <person name="Selva J.P."/>
            <person name="Gallo C.A."/>
            <person name="Diaz A."/>
            <person name="Albertini E."/>
            <person name="Caccamo M."/>
            <person name="Echenique V."/>
        </authorList>
    </citation>
    <scope>NUCLEOTIDE SEQUENCE [LARGE SCALE GENOMIC DNA]</scope>
    <source>
        <strain evidence="4">cv. Victoria</strain>
        <tissue evidence="3">Leaf</tissue>
    </source>
</reference>
<accession>A0A5J9TA66</accession>
<proteinExistence type="predicted"/>
<organism evidence="3 4">
    <name type="scientific">Eragrostis curvula</name>
    <name type="common">weeping love grass</name>
    <dbReference type="NCBI Taxonomy" id="38414"/>
    <lineage>
        <taxon>Eukaryota</taxon>
        <taxon>Viridiplantae</taxon>
        <taxon>Streptophyta</taxon>
        <taxon>Embryophyta</taxon>
        <taxon>Tracheophyta</taxon>
        <taxon>Spermatophyta</taxon>
        <taxon>Magnoliopsida</taxon>
        <taxon>Liliopsida</taxon>
        <taxon>Poales</taxon>
        <taxon>Poaceae</taxon>
        <taxon>PACMAD clade</taxon>
        <taxon>Chloridoideae</taxon>
        <taxon>Eragrostideae</taxon>
        <taxon>Eragrostidinae</taxon>
        <taxon>Eragrostis</taxon>
    </lineage>
</organism>
<dbReference type="InterPro" id="IPR050796">
    <property type="entry name" value="SCF_F-box_component"/>
</dbReference>
<dbReference type="Pfam" id="PF00646">
    <property type="entry name" value="F-box"/>
    <property type="match status" value="1"/>
</dbReference>
<dbReference type="Gene3D" id="1.20.1280.50">
    <property type="match status" value="1"/>
</dbReference>
<keyword evidence="4" id="KW-1185">Reference proteome</keyword>
<dbReference type="InterPro" id="IPR036047">
    <property type="entry name" value="F-box-like_dom_sf"/>
</dbReference>
<evidence type="ECO:0000259" key="2">
    <source>
        <dbReference type="PROSITE" id="PS50181"/>
    </source>
</evidence>
<dbReference type="PANTHER" id="PTHR31672">
    <property type="entry name" value="BNACNNG10540D PROTEIN"/>
    <property type="match status" value="1"/>
</dbReference>
<evidence type="ECO:0000313" key="3">
    <source>
        <dbReference type="EMBL" id="TVU08214.1"/>
    </source>
</evidence>
<dbReference type="Proteomes" id="UP000324897">
    <property type="component" value="Chromosome 3"/>
</dbReference>
<dbReference type="AlphaFoldDB" id="A0A5J9TA66"/>
<feature type="region of interest" description="Disordered" evidence="1">
    <location>
        <begin position="1"/>
        <end position="21"/>
    </location>
</feature>
<gene>
    <name evidence="3" type="ORF">EJB05_41609</name>
</gene>
<feature type="non-terminal residue" evidence="3">
    <location>
        <position position="1"/>
    </location>
</feature>
<comment type="caution">
    <text evidence="3">The sequence shown here is derived from an EMBL/GenBank/DDBJ whole genome shotgun (WGS) entry which is preliminary data.</text>
</comment>
<dbReference type="EMBL" id="RWGY01000039">
    <property type="protein sequence ID" value="TVU08214.1"/>
    <property type="molecule type" value="Genomic_DNA"/>
</dbReference>